<accession>A0A8C8CHS1</accession>
<feature type="binding site" evidence="4">
    <location>
        <position position="74"/>
    </location>
    <ligand>
        <name>Mg(2+)</name>
        <dbReference type="ChEBI" id="CHEBI:18420"/>
        <label>1</label>
        <note>catalytic</note>
    </ligand>
</feature>
<dbReference type="GO" id="GO:0046854">
    <property type="term" value="P:phosphatidylinositol phosphate biosynthetic process"/>
    <property type="evidence" value="ECO:0007669"/>
    <property type="project" value="InterPro"/>
</dbReference>
<dbReference type="GO" id="GO:0008934">
    <property type="term" value="F:inositol monophosphate 1-phosphatase activity"/>
    <property type="evidence" value="ECO:0007669"/>
    <property type="project" value="TreeGrafter"/>
</dbReference>
<dbReference type="PANTHER" id="PTHR20854">
    <property type="entry name" value="INOSITOL MONOPHOSPHATASE"/>
    <property type="match status" value="1"/>
</dbReference>
<dbReference type="PANTHER" id="PTHR20854:SF29">
    <property type="entry name" value="INOSITOL MONOPHOSPHATASE 2"/>
    <property type="match status" value="1"/>
</dbReference>
<dbReference type="SUPFAM" id="SSF56655">
    <property type="entry name" value="Carbohydrate phosphatase"/>
    <property type="match status" value="1"/>
</dbReference>
<dbReference type="AlphaFoldDB" id="A0A8C8CHS1"/>
<evidence type="ECO:0000313" key="5">
    <source>
        <dbReference type="Ensembl" id="ENSOTSP00005012279.1"/>
    </source>
</evidence>
<evidence type="ECO:0000256" key="1">
    <source>
        <dbReference type="ARBA" id="ARBA00009759"/>
    </source>
</evidence>
<evidence type="ECO:0000256" key="2">
    <source>
        <dbReference type="ARBA" id="ARBA00022723"/>
    </source>
</evidence>
<evidence type="ECO:0000313" key="6">
    <source>
        <dbReference type="Proteomes" id="UP000694402"/>
    </source>
</evidence>
<dbReference type="Proteomes" id="UP000694402">
    <property type="component" value="Unassembled WGS sequence"/>
</dbReference>
<dbReference type="GO" id="GO:0007165">
    <property type="term" value="P:signal transduction"/>
    <property type="evidence" value="ECO:0007669"/>
    <property type="project" value="TreeGrafter"/>
</dbReference>
<evidence type="ECO:0008006" key="7">
    <source>
        <dbReference type="Google" id="ProtNLM"/>
    </source>
</evidence>
<reference evidence="5" key="2">
    <citation type="submission" date="2025-09" db="UniProtKB">
        <authorList>
            <consortium name="Ensembl"/>
        </authorList>
    </citation>
    <scope>IDENTIFICATION</scope>
</reference>
<keyword evidence="6" id="KW-1185">Reference proteome</keyword>
<comment type="cofactor">
    <cofactor evidence="4">
        <name>Mg(2+)</name>
        <dbReference type="ChEBI" id="CHEBI:18420"/>
    </cofactor>
</comment>
<feature type="binding site" evidence="4">
    <location>
        <position position="198"/>
    </location>
    <ligand>
        <name>Mg(2+)</name>
        <dbReference type="ChEBI" id="CHEBI:18420"/>
        <label>1</label>
        <note>catalytic</note>
    </ligand>
</feature>
<dbReference type="GO" id="GO:0046872">
    <property type="term" value="F:metal ion binding"/>
    <property type="evidence" value="ECO:0007669"/>
    <property type="project" value="UniProtKB-KW"/>
</dbReference>
<dbReference type="GeneTree" id="ENSGT00940000160536"/>
<organism evidence="5 6">
    <name type="scientific">Oncorhynchus tshawytscha</name>
    <name type="common">Chinook salmon</name>
    <name type="synonym">Salmo tshawytscha</name>
    <dbReference type="NCBI Taxonomy" id="74940"/>
    <lineage>
        <taxon>Eukaryota</taxon>
        <taxon>Metazoa</taxon>
        <taxon>Chordata</taxon>
        <taxon>Craniata</taxon>
        <taxon>Vertebrata</taxon>
        <taxon>Euteleostomi</taxon>
        <taxon>Actinopterygii</taxon>
        <taxon>Neopterygii</taxon>
        <taxon>Teleostei</taxon>
        <taxon>Protacanthopterygii</taxon>
        <taxon>Salmoniformes</taxon>
        <taxon>Salmonidae</taxon>
        <taxon>Salmoninae</taxon>
        <taxon>Oncorhynchus</taxon>
    </lineage>
</organism>
<feature type="binding site" evidence="4">
    <location>
        <position position="50"/>
    </location>
    <ligand>
        <name>Mg(2+)</name>
        <dbReference type="ChEBI" id="CHEBI:18420"/>
        <label>1</label>
        <note>catalytic</note>
    </ligand>
</feature>
<dbReference type="PROSITE" id="PS00630">
    <property type="entry name" value="IMP_2"/>
    <property type="match status" value="1"/>
</dbReference>
<dbReference type="GO" id="GO:0006020">
    <property type="term" value="P:inositol metabolic process"/>
    <property type="evidence" value="ECO:0007669"/>
    <property type="project" value="TreeGrafter"/>
</dbReference>
<gene>
    <name evidence="5" type="primary">IMPA2</name>
</gene>
<keyword evidence="2 4" id="KW-0479">Metal-binding</keyword>
<dbReference type="InterPro" id="IPR000760">
    <property type="entry name" value="Inositol_monophosphatase-like"/>
</dbReference>
<evidence type="ECO:0000256" key="3">
    <source>
        <dbReference type="ARBA" id="ARBA00022842"/>
    </source>
</evidence>
<name>A0A8C8CHS1_ONCTS</name>
<dbReference type="Gene3D" id="3.40.190.80">
    <property type="match status" value="1"/>
</dbReference>
<comment type="similarity">
    <text evidence="1">Belongs to the inositol monophosphatase superfamily.</text>
</comment>
<protein>
    <recommendedName>
        <fullName evidence="7">Inositol-phosphate phosphatase</fullName>
    </recommendedName>
</protein>
<sequence>DKCWRECMDVAVEVACRAGKVSQAVEHEKNVSTKSTPIYLVKEADQFIGEESSTAGEKCILTDNSPSWFIDHIDGTCNFVHSFYMVAVSIGFALKKDLSMRRIYHCFDGMFYTATKGQGGILHWCKDQRFKGKKVSPLLTALWGPDPRSVLTLRQRLIHTALGYSLCSRVRIIGSSTLANPATGAAEAYYQYGLHCWDIAAATVVIREAGGVVEPPQGVFSTSCPEVVAAGTHNMASYIVQQLLPIGYEWDDSDPGLQK</sequence>
<dbReference type="InterPro" id="IPR020550">
    <property type="entry name" value="Inositol_monophosphatase_CS"/>
</dbReference>
<dbReference type="Ensembl" id="ENSOTST00005013468.2">
    <property type="protein sequence ID" value="ENSOTSP00005012279.1"/>
    <property type="gene ID" value="ENSOTSG00005006365.2"/>
</dbReference>
<dbReference type="PRINTS" id="PR00377">
    <property type="entry name" value="IMPHPHTASES"/>
</dbReference>
<reference evidence="5" key="1">
    <citation type="submission" date="2025-08" db="UniProtKB">
        <authorList>
            <consortium name="Ensembl"/>
        </authorList>
    </citation>
    <scope>IDENTIFICATION</scope>
</reference>
<feature type="binding site" evidence="4">
    <location>
        <position position="71"/>
    </location>
    <ligand>
        <name>Mg(2+)</name>
        <dbReference type="ChEBI" id="CHEBI:18420"/>
        <label>1</label>
        <note>catalytic</note>
    </ligand>
</feature>
<evidence type="ECO:0000256" key="4">
    <source>
        <dbReference type="PIRSR" id="PIRSR600760-2"/>
    </source>
</evidence>
<dbReference type="Pfam" id="PF00459">
    <property type="entry name" value="Inositol_P"/>
    <property type="match status" value="1"/>
</dbReference>
<feature type="binding site" evidence="4">
    <location>
        <position position="73"/>
    </location>
    <ligand>
        <name>Mg(2+)</name>
        <dbReference type="ChEBI" id="CHEBI:18420"/>
        <label>1</label>
        <note>catalytic</note>
    </ligand>
</feature>
<keyword evidence="3 4" id="KW-0460">Magnesium</keyword>
<proteinExistence type="inferred from homology"/>
<dbReference type="Gene3D" id="3.30.540.10">
    <property type="entry name" value="Fructose-1,6-Bisphosphatase, subunit A, domain 1"/>
    <property type="match status" value="1"/>
</dbReference>